<reference evidence="1" key="1">
    <citation type="submission" date="2020-03" db="EMBL/GenBank/DDBJ databases">
        <title>The deep terrestrial virosphere.</title>
        <authorList>
            <person name="Holmfeldt K."/>
            <person name="Nilsson E."/>
            <person name="Simone D."/>
            <person name="Lopez-Fernandez M."/>
            <person name="Wu X."/>
            <person name="de Brujin I."/>
            <person name="Lundin D."/>
            <person name="Andersson A."/>
            <person name="Bertilsson S."/>
            <person name="Dopson M."/>
        </authorList>
    </citation>
    <scope>NUCLEOTIDE SEQUENCE</scope>
    <source>
        <strain evidence="1">TM448A00520</strain>
        <strain evidence="2">TM448B00218</strain>
    </source>
</reference>
<dbReference type="AlphaFoldDB" id="A0A6H1ZGX0"/>
<sequence>MRLGKAIKYNILIEASGNNGFIATVGCGRFVFENPKGLIDALVDYLDNPEKMEKTYGECFGPPAPGQAMREEIRVDRPTTIGSEPQEAR</sequence>
<proteinExistence type="predicted"/>
<name>A0A6H1ZGX0_9ZZZZ</name>
<protein>
    <submittedName>
        <fullName evidence="1">Uncharacterized protein</fullName>
    </submittedName>
</protein>
<accession>A0A6H1ZGX0</accession>
<dbReference type="PROSITE" id="PS51257">
    <property type="entry name" value="PROKAR_LIPOPROTEIN"/>
    <property type="match status" value="1"/>
</dbReference>
<dbReference type="EMBL" id="MT144600">
    <property type="protein sequence ID" value="QJH94364.1"/>
    <property type="molecule type" value="Genomic_DNA"/>
</dbReference>
<organism evidence="1">
    <name type="scientific">viral metagenome</name>
    <dbReference type="NCBI Taxonomy" id="1070528"/>
    <lineage>
        <taxon>unclassified sequences</taxon>
        <taxon>metagenomes</taxon>
        <taxon>organismal metagenomes</taxon>
    </lineage>
</organism>
<evidence type="ECO:0000313" key="1">
    <source>
        <dbReference type="EMBL" id="QJA46722.1"/>
    </source>
</evidence>
<evidence type="ECO:0000313" key="2">
    <source>
        <dbReference type="EMBL" id="QJH94364.1"/>
    </source>
</evidence>
<gene>
    <name evidence="1" type="ORF">TM448A00520_0031</name>
    <name evidence="2" type="ORF">TM448B00218_0007</name>
</gene>
<dbReference type="EMBL" id="MT144019">
    <property type="protein sequence ID" value="QJA46722.1"/>
    <property type="molecule type" value="Genomic_DNA"/>
</dbReference>